<dbReference type="GO" id="GO:0008483">
    <property type="term" value="F:transaminase activity"/>
    <property type="evidence" value="ECO:0007669"/>
    <property type="project" value="UniProtKB-KW"/>
</dbReference>
<dbReference type="InterPro" id="IPR004839">
    <property type="entry name" value="Aminotransferase_I/II_large"/>
</dbReference>
<protein>
    <recommendedName>
        <fullName evidence="2">8-amino-7-oxononanoate synthase</fullName>
        <ecNumber evidence="2">2.3.1.47</ecNumber>
    </recommendedName>
</protein>
<evidence type="ECO:0000256" key="2">
    <source>
        <dbReference type="ARBA" id="ARBA00013187"/>
    </source>
</evidence>
<dbReference type="Proteomes" id="UP001501822">
    <property type="component" value="Unassembled WGS sequence"/>
</dbReference>
<dbReference type="RefSeq" id="WP_252799652.1">
    <property type="nucleotide sequence ID" value="NZ_BAAABM010000007.1"/>
</dbReference>
<dbReference type="Gene3D" id="3.40.640.10">
    <property type="entry name" value="Type I PLP-dependent aspartate aminotransferase-like (Major domain)"/>
    <property type="match status" value="1"/>
</dbReference>
<sequence length="415" mass="45209">MDLFQKLTKGASTPLAELSHAAHGIAAYPRLTGPIGRRMAWQGKEMLVWSINNYLGLADHPEVRAADAEFADRYGLATPMGARMMSGETDELEALESELAAYARKPAALFFNFGYQGMFSLIDALVDRHDWIVYDGESHACIIDGVRLHRGPKKAFPHNDIGRLESILARIERERHPDDAVLVISEGVFGMSGAQGRLRDIVALKERYDFRLLVDDAHGFGVLGPDGGGTGEEQGVQDGIDLYFGTFAKAGASIGAFVAGDADVLWRLRYTMRSQIFAKGLPWPIVAGNRVRLRLMRTRPELRQKCFAVSDALKKALIAADLNIGPSAAPVTPVFFDSSGLDLIKGVEYLRVLREKYGVFCSGVIYPVVPAGVAQLRLIPTAAHEVEDVEPTVQALLGAAEEVIGRTFEPASVTS</sequence>
<dbReference type="InterPro" id="IPR015424">
    <property type="entry name" value="PyrdxlP-dep_Trfase"/>
</dbReference>
<reference evidence="6 7" key="1">
    <citation type="journal article" date="2019" name="Int. J. Syst. Evol. Microbiol.">
        <title>The Global Catalogue of Microorganisms (GCM) 10K type strain sequencing project: providing services to taxonomists for standard genome sequencing and annotation.</title>
        <authorList>
            <consortium name="The Broad Institute Genomics Platform"/>
            <consortium name="The Broad Institute Genome Sequencing Center for Infectious Disease"/>
            <person name="Wu L."/>
            <person name="Ma J."/>
        </authorList>
    </citation>
    <scope>NUCLEOTIDE SEQUENCE [LARGE SCALE GENOMIC DNA]</scope>
    <source>
        <strain evidence="6 7">JCM 3146</strain>
    </source>
</reference>
<dbReference type="EMBL" id="BAAABM010000007">
    <property type="protein sequence ID" value="GAA0322635.1"/>
    <property type="molecule type" value="Genomic_DNA"/>
</dbReference>
<comment type="cofactor">
    <cofactor evidence="1">
        <name>pyridoxal 5'-phosphate</name>
        <dbReference type="ChEBI" id="CHEBI:597326"/>
    </cofactor>
</comment>
<evidence type="ECO:0000313" key="7">
    <source>
        <dbReference type="Proteomes" id="UP001501822"/>
    </source>
</evidence>
<evidence type="ECO:0000256" key="1">
    <source>
        <dbReference type="ARBA" id="ARBA00001933"/>
    </source>
</evidence>
<proteinExistence type="predicted"/>
<accession>A0ABN0W1E8</accession>
<evidence type="ECO:0000313" key="6">
    <source>
        <dbReference type="EMBL" id="GAA0322635.1"/>
    </source>
</evidence>
<name>A0ABN0W1E8_9ACTN</name>
<comment type="caution">
    <text evidence="6">The sequence shown here is derived from an EMBL/GenBank/DDBJ whole genome shotgun (WGS) entry which is preliminary data.</text>
</comment>
<dbReference type="Pfam" id="PF00155">
    <property type="entry name" value="Aminotran_1_2"/>
    <property type="match status" value="1"/>
</dbReference>
<dbReference type="SUPFAM" id="SSF53383">
    <property type="entry name" value="PLP-dependent transferases"/>
    <property type="match status" value="1"/>
</dbReference>
<dbReference type="EC" id="2.3.1.47" evidence="2"/>
<organism evidence="6 7">
    <name type="scientific">Actinoallomurus spadix</name>
    <dbReference type="NCBI Taxonomy" id="79912"/>
    <lineage>
        <taxon>Bacteria</taxon>
        <taxon>Bacillati</taxon>
        <taxon>Actinomycetota</taxon>
        <taxon>Actinomycetes</taxon>
        <taxon>Streptosporangiales</taxon>
        <taxon>Thermomonosporaceae</taxon>
        <taxon>Actinoallomurus</taxon>
    </lineage>
</organism>
<keyword evidence="3" id="KW-0808">Transferase</keyword>
<dbReference type="PANTHER" id="PTHR13693">
    <property type="entry name" value="CLASS II AMINOTRANSFERASE/8-AMINO-7-OXONONANOATE SYNTHASE"/>
    <property type="match status" value="1"/>
</dbReference>
<keyword evidence="7" id="KW-1185">Reference proteome</keyword>
<feature type="domain" description="Aminotransferase class I/classII large" evidence="5">
    <location>
        <begin position="45"/>
        <end position="396"/>
    </location>
</feature>
<evidence type="ECO:0000256" key="3">
    <source>
        <dbReference type="ARBA" id="ARBA00022679"/>
    </source>
</evidence>
<comment type="catalytic activity">
    <reaction evidence="4">
        <text>6-carboxyhexanoyl-[ACP] + L-alanine + H(+) = (8S)-8-amino-7-oxononanoate + holo-[ACP] + CO2</text>
        <dbReference type="Rhea" id="RHEA:42288"/>
        <dbReference type="Rhea" id="RHEA-COMP:9685"/>
        <dbReference type="Rhea" id="RHEA-COMP:9955"/>
        <dbReference type="ChEBI" id="CHEBI:15378"/>
        <dbReference type="ChEBI" id="CHEBI:16526"/>
        <dbReference type="ChEBI" id="CHEBI:57972"/>
        <dbReference type="ChEBI" id="CHEBI:64479"/>
        <dbReference type="ChEBI" id="CHEBI:78846"/>
        <dbReference type="ChEBI" id="CHEBI:149468"/>
        <dbReference type="EC" id="2.3.1.47"/>
    </reaction>
</comment>
<keyword evidence="6" id="KW-0032">Aminotransferase</keyword>
<dbReference type="InterPro" id="IPR015421">
    <property type="entry name" value="PyrdxlP-dep_Trfase_major"/>
</dbReference>
<evidence type="ECO:0000259" key="5">
    <source>
        <dbReference type="Pfam" id="PF00155"/>
    </source>
</evidence>
<dbReference type="InterPro" id="IPR050087">
    <property type="entry name" value="AON_synthase_class-II"/>
</dbReference>
<gene>
    <name evidence="6" type="ORF">GCM10010151_10570</name>
</gene>
<dbReference type="Gene3D" id="3.90.1150.10">
    <property type="entry name" value="Aspartate Aminotransferase, domain 1"/>
    <property type="match status" value="1"/>
</dbReference>
<dbReference type="InterPro" id="IPR015422">
    <property type="entry name" value="PyrdxlP-dep_Trfase_small"/>
</dbReference>
<evidence type="ECO:0000256" key="4">
    <source>
        <dbReference type="ARBA" id="ARBA00047715"/>
    </source>
</evidence>